<dbReference type="EMBL" id="CAXLJL010000623">
    <property type="protein sequence ID" value="CAL5139709.1"/>
    <property type="molecule type" value="Genomic_DNA"/>
</dbReference>
<evidence type="ECO:0000313" key="2">
    <source>
        <dbReference type="Proteomes" id="UP001497525"/>
    </source>
</evidence>
<sequence>MHSNPSINCTELVTQLHIDGMQLLNSSKACIQPILCRLVDPIVTTRFVLDVYADSEKYAKVEYPTELVEEVKDLMRTAALMTGSSCSKGVRIANFVCDTSARSFVGCKEHHEGVSSDKYTQRGTFEERKVNFPWTNLLVGEDGACPIRDAAPSQF</sequence>
<evidence type="ECO:0000313" key="1">
    <source>
        <dbReference type="EMBL" id="CAL5139709.1"/>
    </source>
</evidence>
<reference evidence="1" key="1">
    <citation type="submission" date="2024-06" db="EMBL/GenBank/DDBJ databases">
        <authorList>
            <person name="Liu X."/>
            <person name="Lenzi L."/>
            <person name="Haldenby T S."/>
            <person name="Uol C."/>
        </authorList>
    </citation>
    <scope>NUCLEOTIDE SEQUENCE</scope>
</reference>
<name>A0AAV2TU34_CALDB</name>
<dbReference type="PANTHER" id="PTHR33053:SF9">
    <property type="entry name" value="AGAP000105-PA"/>
    <property type="match status" value="1"/>
</dbReference>
<gene>
    <name evidence="1" type="ORF">CDAUBV1_LOCUS14824</name>
</gene>
<proteinExistence type="predicted"/>
<organism evidence="1 2">
    <name type="scientific">Calicophoron daubneyi</name>
    <name type="common">Rumen fluke</name>
    <name type="synonym">Paramphistomum daubneyi</name>
    <dbReference type="NCBI Taxonomy" id="300641"/>
    <lineage>
        <taxon>Eukaryota</taxon>
        <taxon>Metazoa</taxon>
        <taxon>Spiralia</taxon>
        <taxon>Lophotrochozoa</taxon>
        <taxon>Platyhelminthes</taxon>
        <taxon>Trematoda</taxon>
        <taxon>Digenea</taxon>
        <taxon>Plagiorchiida</taxon>
        <taxon>Pronocephalata</taxon>
        <taxon>Paramphistomoidea</taxon>
        <taxon>Paramphistomidae</taxon>
        <taxon>Calicophoron</taxon>
    </lineage>
</organism>
<dbReference type="Proteomes" id="UP001497525">
    <property type="component" value="Unassembled WGS sequence"/>
</dbReference>
<dbReference type="AlphaFoldDB" id="A0AAV2TU34"/>
<comment type="caution">
    <text evidence="1">The sequence shown here is derived from an EMBL/GenBank/DDBJ whole genome shotgun (WGS) entry which is preliminary data.</text>
</comment>
<accession>A0AAV2TU34</accession>
<protein>
    <submittedName>
        <fullName evidence="1">Uncharacterized protein</fullName>
    </submittedName>
</protein>
<dbReference type="PANTHER" id="PTHR33053">
    <property type="entry name" value="PROTEIN, PUTATIVE-RELATED"/>
    <property type="match status" value="1"/>
</dbReference>